<name>A0A9F5IN96_PYTBI</name>
<gene>
    <name evidence="3" type="primary">LOC112540310</name>
</gene>
<dbReference type="Proteomes" id="UP000695026">
    <property type="component" value="Unplaced"/>
</dbReference>
<evidence type="ECO:0000313" key="3">
    <source>
        <dbReference type="RefSeq" id="XP_025020546.1"/>
    </source>
</evidence>
<feature type="transmembrane region" description="Helical" evidence="1">
    <location>
        <begin position="12"/>
        <end position="33"/>
    </location>
</feature>
<accession>A0A9F5IN96</accession>
<dbReference type="RefSeq" id="XP_025020546.1">
    <property type="nucleotide sequence ID" value="XM_025164778.1"/>
</dbReference>
<dbReference type="OrthoDB" id="8996531at2759"/>
<dbReference type="InterPro" id="IPR010530">
    <property type="entry name" value="B12D"/>
</dbReference>
<dbReference type="PANTHER" id="PTHR14256:SF1">
    <property type="entry name" value="GEO09626P1"/>
    <property type="match status" value="1"/>
</dbReference>
<keyword evidence="1" id="KW-0812">Transmembrane</keyword>
<organism evidence="2 3">
    <name type="scientific">Python bivittatus</name>
    <name type="common">Burmese python</name>
    <name type="synonym">Python molurus bivittatus</name>
    <dbReference type="NCBI Taxonomy" id="176946"/>
    <lineage>
        <taxon>Eukaryota</taxon>
        <taxon>Metazoa</taxon>
        <taxon>Chordata</taxon>
        <taxon>Craniata</taxon>
        <taxon>Vertebrata</taxon>
        <taxon>Euteleostomi</taxon>
        <taxon>Lepidosauria</taxon>
        <taxon>Squamata</taxon>
        <taxon>Bifurcata</taxon>
        <taxon>Unidentata</taxon>
        <taxon>Episquamata</taxon>
        <taxon>Toxicofera</taxon>
        <taxon>Serpentes</taxon>
        <taxon>Henophidia</taxon>
        <taxon>Pythonidae</taxon>
        <taxon>Python</taxon>
    </lineage>
</organism>
<dbReference type="KEGG" id="pbi:112540310"/>
<evidence type="ECO:0000313" key="2">
    <source>
        <dbReference type="Proteomes" id="UP000695026"/>
    </source>
</evidence>
<protein>
    <submittedName>
        <fullName evidence="3">Cytochrome c oxidase subunit NDUFA4-like</fullName>
    </submittedName>
</protein>
<dbReference type="GeneID" id="112540310"/>
<dbReference type="PANTHER" id="PTHR14256">
    <property type="entry name" value="NADH-UBIQUINONE OXIDOREDUCTASE MLRQ SUBUNIT"/>
    <property type="match status" value="1"/>
</dbReference>
<keyword evidence="1" id="KW-1133">Transmembrane helix</keyword>
<dbReference type="AlphaFoldDB" id="A0A9F5IN96"/>
<dbReference type="OMA" id="NQESWNN"/>
<reference evidence="3" key="1">
    <citation type="submission" date="2025-08" db="UniProtKB">
        <authorList>
            <consortium name="RefSeq"/>
        </authorList>
    </citation>
    <scope>IDENTIFICATION</scope>
    <source>
        <tissue evidence="3">Liver</tissue>
    </source>
</reference>
<proteinExistence type="predicted"/>
<evidence type="ECO:0000256" key="1">
    <source>
        <dbReference type="SAM" id="Phobius"/>
    </source>
</evidence>
<dbReference type="Pfam" id="PF06522">
    <property type="entry name" value="B12D"/>
    <property type="match status" value="1"/>
</dbReference>
<keyword evidence="2" id="KW-1185">Reference proteome</keyword>
<keyword evidence="1" id="KW-0472">Membrane</keyword>
<sequence>MSLQIRRLKGFPTIFSLILITGFGVAGGLYILARKTFFIPEVSWEKKNQKLWNNRGPSDQYKLFAMSTDSKDREKDRPDC</sequence>